<dbReference type="Proteomes" id="UP000015104">
    <property type="component" value="Unassembled WGS sequence"/>
</dbReference>
<dbReference type="EMBL" id="CAEY01000500">
    <property type="status" value="NOT_ANNOTATED_CDS"/>
    <property type="molecule type" value="Genomic_DNA"/>
</dbReference>
<sequence length="93" mass="10896">MIYNVMCYNPNIYIKLVNKRIYVEIYFERDTEAQLEHFLQILTILPKSNQYALGGGNINSPREIPFGFYKVKQRATEKTKPLFNFTESGSQPI</sequence>
<keyword evidence="2" id="KW-1185">Reference proteome</keyword>
<dbReference type="HOGENOM" id="CLU_2402525_0_0_1"/>
<reference evidence="1" key="2">
    <citation type="submission" date="2015-06" db="UniProtKB">
        <authorList>
            <consortium name="EnsemblMetazoa"/>
        </authorList>
    </citation>
    <scope>IDENTIFICATION</scope>
</reference>
<accession>T1KSL1</accession>
<dbReference type="AlphaFoldDB" id="T1KSL1"/>
<name>T1KSL1_TETUR</name>
<protein>
    <submittedName>
        <fullName evidence="1">Uncharacterized protein</fullName>
    </submittedName>
</protein>
<reference evidence="2" key="1">
    <citation type="submission" date="2011-08" db="EMBL/GenBank/DDBJ databases">
        <authorList>
            <person name="Rombauts S."/>
        </authorList>
    </citation>
    <scope>NUCLEOTIDE SEQUENCE</scope>
    <source>
        <strain evidence="2">London</strain>
    </source>
</reference>
<proteinExistence type="predicted"/>
<evidence type="ECO:0000313" key="2">
    <source>
        <dbReference type="Proteomes" id="UP000015104"/>
    </source>
</evidence>
<dbReference type="EnsemblMetazoa" id="tetur209g00010.1">
    <property type="protein sequence ID" value="tetur209g00010.1"/>
    <property type="gene ID" value="tetur209g00010"/>
</dbReference>
<organism evidence="1 2">
    <name type="scientific">Tetranychus urticae</name>
    <name type="common">Two-spotted spider mite</name>
    <dbReference type="NCBI Taxonomy" id="32264"/>
    <lineage>
        <taxon>Eukaryota</taxon>
        <taxon>Metazoa</taxon>
        <taxon>Ecdysozoa</taxon>
        <taxon>Arthropoda</taxon>
        <taxon>Chelicerata</taxon>
        <taxon>Arachnida</taxon>
        <taxon>Acari</taxon>
        <taxon>Acariformes</taxon>
        <taxon>Trombidiformes</taxon>
        <taxon>Prostigmata</taxon>
        <taxon>Eleutherengona</taxon>
        <taxon>Raphignathae</taxon>
        <taxon>Tetranychoidea</taxon>
        <taxon>Tetranychidae</taxon>
        <taxon>Tetranychus</taxon>
    </lineage>
</organism>
<evidence type="ECO:0000313" key="1">
    <source>
        <dbReference type="EnsemblMetazoa" id="tetur209g00010.1"/>
    </source>
</evidence>